<dbReference type="InterPro" id="IPR002396">
    <property type="entry name" value="Selectin_superfamily"/>
</dbReference>
<comment type="subunit">
    <text evidence="9">Interacts with SELPLG/PSGL1 and PODXL2 through the sialyl Lewis X epitope. SELPLG sulfation appears not to be required for this interaction.</text>
</comment>
<dbReference type="CDD" id="cd00054">
    <property type="entry name" value="EGF_CA"/>
    <property type="match status" value="1"/>
</dbReference>
<comment type="function">
    <text evidence="14">Cell-surface glycoprotein having a role in immunoadhesion. Mediates in the adhesion of blood neutrophils in cytokine-activated endothelium through interaction with SELPLG/PSGL1. May have a role in capillary morphogenesis.</text>
</comment>
<keyword evidence="17" id="KW-0472">Membrane</keyword>
<dbReference type="SUPFAM" id="SSF57196">
    <property type="entry name" value="EGF/Laminin"/>
    <property type="match status" value="1"/>
</dbReference>
<keyword evidence="21" id="KW-1185">Reference proteome</keyword>
<accession>A0A6G0IS21</accession>
<feature type="disulfide bond" evidence="16">
    <location>
        <begin position="360"/>
        <end position="387"/>
    </location>
</feature>
<evidence type="ECO:0000313" key="21">
    <source>
        <dbReference type="Proteomes" id="UP000424527"/>
    </source>
</evidence>
<dbReference type="InterPro" id="IPR016186">
    <property type="entry name" value="C-type_lectin-like/link_sf"/>
</dbReference>
<feature type="disulfide bond" evidence="16">
    <location>
        <begin position="609"/>
        <end position="636"/>
    </location>
</feature>
<feature type="domain" description="EGF-like" evidence="18">
    <location>
        <begin position="39"/>
        <end position="75"/>
    </location>
</feature>
<dbReference type="InterPro" id="IPR000436">
    <property type="entry name" value="Sushi_SCR_CCP_dom"/>
</dbReference>
<dbReference type="FunFam" id="2.10.25.10:FF:000176">
    <property type="entry name" value="Selectin P"/>
    <property type="match status" value="1"/>
</dbReference>
<feature type="domain" description="Sushi" evidence="19">
    <location>
        <begin position="329"/>
        <end position="389"/>
    </location>
</feature>
<dbReference type="FunFam" id="2.10.70.10:FF:000001">
    <property type="entry name" value="Selectin P"/>
    <property type="match status" value="9"/>
</dbReference>
<comment type="caution">
    <text evidence="20">The sequence shown here is derived from an EMBL/GenBank/DDBJ whole genome shotgun (WGS) entry which is preliminary data.</text>
</comment>
<feature type="disulfide bond" evidence="16">
    <location>
        <begin position="175"/>
        <end position="202"/>
    </location>
</feature>
<dbReference type="InterPro" id="IPR035976">
    <property type="entry name" value="Sushi/SCR/CCP_sf"/>
</dbReference>
<evidence type="ECO:0000256" key="1">
    <source>
        <dbReference type="ARBA" id="ARBA00004251"/>
    </source>
</evidence>
<evidence type="ECO:0000259" key="18">
    <source>
        <dbReference type="PROSITE" id="PS50026"/>
    </source>
</evidence>
<feature type="domain" description="Sushi" evidence="19">
    <location>
        <begin position="205"/>
        <end position="266"/>
    </location>
</feature>
<dbReference type="GO" id="GO:0030246">
    <property type="term" value="F:carbohydrate binding"/>
    <property type="evidence" value="ECO:0007669"/>
    <property type="project" value="UniProtKB-KW"/>
</dbReference>
<evidence type="ECO:0000256" key="12">
    <source>
        <dbReference type="ARBA" id="ARBA00042113"/>
    </source>
</evidence>
<dbReference type="Proteomes" id="UP000424527">
    <property type="component" value="Unassembled WGS sequence"/>
</dbReference>
<dbReference type="Pfam" id="PF00084">
    <property type="entry name" value="Sushi"/>
    <property type="match status" value="10"/>
</dbReference>
<evidence type="ECO:0000259" key="19">
    <source>
        <dbReference type="PROSITE" id="PS50923"/>
    </source>
</evidence>
<evidence type="ECO:0000256" key="5">
    <source>
        <dbReference type="ARBA" id="ARBA00022737"/>
    </source>
</evidence>
<dbReference type="PROSITE" id="PS50923">
    <property type="entry name" value="SUSHI"/>
    <property type="match status" value="10"/>
</dbReference>
<dbReference type="PRINTS" id="PR00343">
    <property type="entry name" value="SELECTIN"/>
</dbReference>
<protein>
    <recommendedName>
        <fullName evidence="10">E-selectin</fullName>
    </recommendedName>
    <alternativeName>
        <fullName evidence="11">CD62 antigen-like family member E</fullName>
    </alternativeName>
    <alternativeName>
        <fullName evidence="12">Endothelial leukocyte adhesion molecule 1</fullName>
    </alternativeName>
    <alternativeName>
        <fullName evidence="13">Leukocyte-endothelial cell adhesion molecule 2</fullName>
    </alternativeName>
</protein>
<evidence type="ECO:0000256" key="3">
    <source>
        <dbReference type="ARBA" id="ARBA00022659"/>
    </source>
</evidence>
<dbReference type="GO" id="GO:0007155">
    <property type="term" value="P:cell adhesion"/>
    <property type="evidence" value="ECO:0007669"/>
    <property type="project" value="InterPro"/>
</dbReference>
<evidence type="ECO:0000256" key="13">
    <source>
        <dbReference type="ARBA" id="ARBA00043124"/>
    </source>
</evidence>
<dbReference type="PROSITE" id="PS00022">
    <property type="entry name" value="EGF_1"/>
    <property type="match status" value="1"/>
</dbReference>
<evidence type="ECO:0000256" key="11">
    <source>
        <dbReference type="ARBA" id="ARBA00041401"/>
    </source>
</evidence>
<sequence length="762" mass="83120">MSQMMELVRTVWRFILRGRMTLDKWNNDNCRKRKGTICYTASCMQDSCSAHADCVETIGNYTCQCYPGFQGSRCEEAIACEPLLDPEQGYHYCHADPYGPNHFNSSCLFNCELGFQLVGVPQLLCQASGHWNNPVPLCQAEQCPVLNHTSISAGSMTCTHPIAPYSYNSTCEVRCDEGYEPSGQDQIRCDHTGQWTASVPSCTMQKCSPIFFPVTGNMKCVDILEPFSFGSRCNFTCQEGYYLTGDNTLTCLASKQWSKPTPTCTVVQCNSLKAPLNASIQCQDPIGVYSYGSICTVQCEEGFDLIGTNRTKCSSHGNWTHALPVCQAKKCDPLNLPHGSISCSDPNGSFSFGSRCTATCDKGFLLNGTANTECNSLGTWSPDIPHCLAKRCHTLNPPSHGSLLCSNPHEEFSFGSWCNITCDDGFVLNGTTDTKCTSVGTWSTDMPRCLAKRCSTLSSPSHGSLYCSHPNEEFSFGSHCNVTCEEGFVLDGTTDTECTSLGKWSADMPHCLAMKCPTLNSPSHGSLSCSHPHEKFSFGSRCTSTCEEGFVLNGTADTECTSLGTWSREIPHCLARQCPLLVKAPQHGRMNCIHPYSHFSYSSHCDFDCNEGFWLRGASVITCNNSGLWSQELPTCQPVQCEAIRALPLHLSLNCSHPLGNFTFGSQCLFTCKEGFSLNGKEALSCSSTGFWSHSVPNCTVEGMPLGTAMLMYTGIGAAAVAVPLALIGLGFVIMMLLRKKGKTIISDAPAWAEMENPAFEF</sequence>
<evidence type="ECO:0000313" key="20">
    <source>
        <dbReference type="EMBL" id="KAE8294240.1"/>
    </source>
</evidence>
<evidence type="ECO:0000256" key="10">
    <source>
        <dbReference type="ARBA" id="ARBA00040812"/>
    </source>
</evidence>
<evidence type="ECO:0000256" key="8">
    <source>
        <dbReference type="ARBA" id="ARBA00023180"/>
    </source>
</evidence>
<dbReference type="PROSITE" id="PS50026">
    <property type="entry name" value="EGF_3"/>
    <property type="match status" value="1"/>
</dbReference>
<feature type="domain" description="Sushi" evidence="19">
    <location>
        <begin position="267"/>
        <end position="328"/>
    </location>
</feature>
<dbReference type="Gene3D" id="3.10.100.10">
    <property type="entry name" value="Mannose-Binding Protein A, subunit A"/>
    <property type="match status" value="1"/>
</dbReference>
<keyword evidence="17" id="KW-0812">Transmembrane</keyword>
<dbReference type="PANTHER" id="PTHR19325">
    <property type="entry name" value="COMPLEMENT COMPONENT-RELATED SUSHI DOMAIN-CONTAINING"/>
    <property type="match status" value="1"/>
</dbReference>
<keyword evidence="4 20" id="KW-0430">Lectin</keyword>
<keyword evidence="8" id="KW-0325">Glycoprotein</keyword>
<feature type="domain" description="Sushi" evidence="19">
    <location>
        <begin position="141"/>
        <end position="204"/>
    </location>
</feature>
<dbReference type="EMBL" id="REGW02000007">
    <property type="protein sequence ID" value="KAE8294240.1"/>
    <property type="molecule type" value="Genomic_DNA"/>
</dbReference>
<evidence type="ECO:0000256" key="14">
    <source>
        <dbReference type="ARBA" id="ARBA00045695"/>
    </source>
</evidence>
<feature type="disulfide bond" evidence="16">
    <location>
        <begin position="237"/>
        <end position="264"/>
    </location>
</feature>
<evidence type="ECO:0000256" key="2">
    <source>
        <dbReference type="ARBA" id="ARBA00007360"/>
    </source>
</evidence>
<dbReference type="SUPFAM" id="SSF57535">
    <property type="entry name" value="Complement control module/SCR domain"/>
    <property type="match status" value="10"/>
</dbReference>
<feature type="disulfide bond" evidence="16">
    <location>
        <begin position="546"/>
        <end position="573"/>
    </location>
</feature>
<keyword evidence="17" id="KW-1133">Transmembrane helix</keyword>
<comment type="subcellular location">
    <subcellularLocation>
        <location evidence="1">Cell membrane</location>
        <topology evidence="1">Single-pass type I membrane protein</topology>
    </subcellularLocation>
</comment>
<feature type="disulfide bond" evidence="16">
    <location>
        <begin position="299"/>
        <end position="326"/>
    </location>
</feature>
<feature type="disulfide bond" evidence="16">
    <location>
        <begin position="484"/>
        <end position="511"/>
    </location>
</feature>
<feature type="disulfide bond" evidence="16">
    <location>
        <begin position="331"/>
        <end position="374"/>
    </location>
</feature>
<feature type="domain" description="Sushi" evidence="19">
    <location>
        <begin position="91"/>
        <end position="140"/>
    </location>
</feature>
<keyword evidence="3 16" id="KW-0768">Sushi</keyword>
<dbReference type="InterPro" id="IPR050350">
    <property type="entry name" value="Compl-Cell_Adhes-Reg"/>
</dbReference>
<dbReference type="CDD" id="cd00033">
    <property type="entry name" value="CCP"/>
    <property type="match status" value="10"/>
</dbReference>
<dbReference type="Gene3D" id="2.10.70.10">
    <property type="entry name" value="Complement Module, domain 1"/>
    <property type="match status" value="10"/>
</dbReference>
<dbReference type="GO" id="GO:0005886">
    <property type="term" value="C:plasma membrane"/>
    <property type="evidence" value="ECO:0007669"/>
    <property type="project" value="UniProtKB-SubCell"/>
</dbReference>
<reference evidence="20 21" key="1">
    <citation type="submission" date="2019-07" db="EMBL/GenBank/DDBJ databases">
        <title>Chromosome genome assembly for large yellow croaker.</title>
        <authorList>
            <person name="Xiao S."/>
        </authorList>
    </citation>
    <scope>NUCLEOTIDE SEQUENCE [LARGE SCALE GENOMIC DNA]</scope>
    <source>
        <strain evidence="20">JMULYC20181020</strain>
        <tissue evidence="20">Muscle</tissue>
    </source>
</reference>
<evidence type="ECO:0000256" key="16">
    <source>
        <dbReference type="PROSITE-ProRule" id="PRU00302"/>
    </source>
</evidence>
<keyword evidence="7 15" id="KW-1015">Disulfide bond</keyword>
<dbReference type="PROSITE" id="PS01186">
    <property type="entry name" value="EGF_2"/>
    <property type="match status" value="1"/>
</dbReference>
<evidence type="ECO:0000256" key="9">
    <source>
        <dbReference type="ARBA" id="ARBA00038738"/>
    </source>
</evidence>
<feature type="domain" description="Sushi" evidence="19">
    <location>
        <begin position="452"/>
        <end position="513"/>
    </location>
</feature>
<feature type="disulfide bond" evidence="16">
    <location>
        <begin position="111"/>
        <end position="138"/>
    </location>
</feature>
<feature type="domain" description="Sushi" evidence="19">
    <location>
        <begin position="514"/>
        <end position="575"/>
    </location>
</feature>
<comment type="similarity">
    <text evidence="2">Belongs to the selectin/LECAM family.</text>
</comment>
<dbReference type="SMART" id="SM00032">
    <property type="entry name" value="CCP"/>
    <property type="match status" value="10"/>
</dbReference>
<name>A0A6G0IS21_LARCR</name>
<dbReference type="InterPro" id="IPR000742">
    <property type="entry name" value="EGF"/>
</dbReference>
<organism evidence="20 21">
    <name type="scientific">Larimichthys crocea</name>
    <name type="common">Large yellow croaker</name>
    <name type="synonym">Pseudosciaena crocea</name>
    <dbReference type="NCBI Taxonomy" id="215358"/>
    <lineage>
        <taxon>Eukaryota</taxon>
        <taxon>Metazoa</taxon>
        <taxon>Chordata</taxon>
        <taxon>Craniata</taxon>
        <taxon>Vertebrata</taxon>
        <taxon>Euteleostomi</taxon>
        <taxon>Actinopterygii</taxon>
        <taxon>Neopterygii</taxon>
        <taxon>Teleostei</taxon>
        <taxon>Neoteleostei</taxon>
        <taxon>Acanthomorphata</taxon>
        <taxon>Eupercaria</taxon>
        <taxon>Sciaenidae</taxon>
        <taxon>Larimichthys</taxon>
    </lineage>
</organism>
<evidence type="ECO:0000256" key="4">
    <source>
        <dbReference type="ARBA" id="ARBA00022734"/>
    </source>
</evidence>
<feature type="disulfide bond" evidence="16">
    <location>
        <begin position="672"/>
        <end position="699"/>
    </location>
</feature>
<dbReference type="SMART" id="SM00181">
    <property type="entry name" value="EGF"/>
    <property type="match status" value="1"/>
</dbReference>
<evidence type="ECO:0000256" key="15">
    <source>
        <dbReference type="PROSITE-ProRule" id="PRU00076"/>
    </source>
</evidence>
<evidence type="ECO:0000256" key="17">
    <source>
        <dbReference type="SAM" id="Phobius"/>
    </source>
</evidence>
<feature type="domain" description="Sushi" evidence="19">
    <location>
        <begin position="639"/>
        <end position="701"/>
    </location>
</feature>
<feature type="transmembrane region" description="Helical" evidence="17">
    <location>
        <begin position="710"/>
        <end position="738"/>
    </location>
</feature>
<keyword evidence="15" id="KW-0245">EGF-like domain</keyword>
<evidence type="ECO:0000256" key="7">
    <source>
        <dbReference type="ARBA" id="ARBA00023157"/>
    </source>
</evidence>
<gene>
    <name evidence="20" type="ORF">D5F01_LYC07190</name>
</gene>
<dbReference type="AlphaFoldDB" id="A0A6G0IS21"/>
<keyword evidence="5" id="KW-0677">Repeat</keyword>
<dbReference type="PANTHER" id="PTHR19325:SF493">
    <property type="entry name" value="E-SELECTIN"/>
    <property type="match status" value="1"/>
</dbReference>
<evidence type="ECO:0000256" key="6">
    <source>
        <dbReference type="ARBA" id="ARBA00022837"/>
    </source>
</evidence>
<feature type="domain" description="Sushi" evidence="19">
    <location>
        <begin position="390"/>
        <end position="451"/>
    </location>
</feature>
<feature type="domain" description="Sushi" evidence="19">
    <location>
        <begin position="576"/>
        <end position="638"/>
    </location>
</feature>
<proteinExistence type="inferred from homology"/>
<keyword evidence="6" id="KW-0106">Calcium</keyword>
<feature type="disulfide bond" evidence="15">
    <location>
        <begin position="65"/>
        <end position="74"/>
    </location>
</feature>
<comment type="caution">
    <text evidence="15">Lacks conserved residue(s) required for the propagation of feature annotation.</text>
</comment>
<feature type="disulfide bond" evidence="16">
    <location>
        <begin position="422"/>
        <end position="449"/>
    </location>
</feature>